<dbReference type="InterPro" id="IPR029052">
    <property type="entry name" value="Metallo-depent_PP-like"/>
</dbReference>
<dbReference type="PANTHER" id="PTHR31302:SF21">
    <property type="entry name" value="CALCINEURIN-LIKE PHOSPHOESTERASE DOMAIN-CONTAINING PROTEIN"/>
    <property type="match status" value="1"/>
</dbReference>
<dbReference type="SUPFAM" id="SSF56300">
    <property type="entry name" value="Metallo-dependent phosphatases"/>
    <property type="match status" value="1"/>
</dbReference>
<gene>
    <name evidence="2" type="ORF">FDP41_005316</name>
</gene>
<dbReference type="Proteomes" id="UP000444721">
    <property type="component" value="Unassembled WGS sequence"/>
</dbReference>
<name>A0A6A5BSW0_NAEFO</name>
<evidence type="ECO:0000313" key="2">
    <source>
        <dbReference type="EMBL" id="KAF0975989.1"/>
    </source>
</evidence>
<dbReference type="RefSeq" id="XP_044560702.1">
    <property type="nucleotide sequence ID" value="XM_044708828.1"/>
</dbReference>
<dbReference type="Pfam" id="PF00149">
    <property type="entry name" value="Metallophos"/>
    <property type="match status" value="1"/>
</dbReference>
<keyword evidence="3" id="KW-1185">Reference proteome</keyword>
<comment type="caution">
    <text evidence="2">The sequence shown here is derived from an EMBL/GenBank/DDBJ whole genome shotgun (WGS) entry which is preliminary data.</text>
</comment>
<dbReference type="VEuPathDB" id="AmoebaDB:NF0102390"/>
<dbReference type="Gene3D" id="3.60.21.10">
    <property type="match status" value="1"/>
</dbReference>
<dbReference type="OrthoDB" id="17780at2759"/>
<protein>
    <recommendedName>
        <fullName evidence="1">Calcineurin-like phosphoesterase domain-containing protein</fullName>
    </recommendedName>
</protein>
<dbReference type="InterPro" id="IPR004843">
    <property type="entry name" value="Calcineurin-like_PHP"/>
</dbReference>
<organism evidence="2 3">
    <name type="scientific">Naegleria fowleri</name>
    <name type="common">Brain eating amoeba</name>
    <dbReference type="NCBI Taxonomy" id="5763"/>
    <lineage>
        <taxon>Eukaryota</taxon>
        <taxon>Discoba</taxon>
        <taxon>Heterolobosea</taxon>
        <taxon>Tetramitia</taxon>
        <taxon>Eutetramitia</taxon>
        <taxon>Vahlkampfiidae</taxon>
        <taxon>Naegleria</taxon>
    </lineage>
</organism>
<accession>A0A6A5BSW0</accession>
<dbReference type="GeneID" id="68112534"/>
<feature type="domain" description="Calcineurin-like phosphoesterase" evidence="1">
    <location>
        <begin position="50"/>
        <end position="238"/>
    </location>
</feature>
<reference evidence="2 3" key="1">
    <citation type="journal article" date="2019" name="Sci. Rep.">
        <title>Nanopore sequencing improves the draft genome of the human pathogenic amoeba Naegleria fowleri.</title>
        <authorList>
            <person name="Liechti N."/>
            <person name="Schurch N."/>
            <person name="Bruggmann R."/>
            <person name="Wittwer M."/>
        </authorList>
    </citation>
    <scope>NUCLEOTIDE SEQUENCE [LARGE SCALE GENOMIC DNA]</scope>
    <source>
        <strain evidence="2 3">ATCC 30894</strain>
    </source>
</reference>
<dbReference type="EMBL" id="VFQX01000043">
    <property type="protein sequence ID" value="KAF0975989.1"/>
    <property type="molecule type" value="Genomic_DNA"/>
</dbReference>
<evidence type="ECO:0000313" key="3">
    <source>
        <dbReference type="Proteomes" id="UP000444721"/>
    </source>
</evidence>
<dbReference type="InterPro" id="IPR051158">
    <property type="entry name" value="Metallophosphoesterase_sf"/>
</dbReference>
<dbReference type="VEuPathDB" id="AmoebaDB:FDP41_005316"/>
<dbReference type="VEuPathDB" id="AmoebaDB:NfTy_053240"/>
<dbReference type="GO" id="GO:0016787">
    <property type="term" value="F:hydrolase activity"/>
    <property type="evidence" value="ECO:0007669"/>
    <property type="project" value="InterPro"/>
</dbReference>
<dbReference type="PANTHER" id="PTHR31302">
    <property type="entry name" value="TRANSMEMBRANE PROTEIN WITH METALLOPHOSPHOESTERASE DOMAIN-RELATED"/>
    <property type="match status" value="1"/>
</dbReference>
<sequence>MYCMYISLEDREFCGEHVHIDLRNIDQLEDCIHELNTCMKPPHNQEERIIRVFQITDAHLGPYMSLEKLRRICNHVVKREHEIDLVIITGDMETFETHHDEHALRIALEPLKKISEKVVACLGNHDYEVLDKIRNAFKENNIRLLEDEQHVIPIKRWHALRGRNEHTDDHSGHLVQIVGSVYKFAGMRESRAHIQELCSKFPRISSDIPRLFLIHNPLILNYMPIEEKGTMIFSGHYHGGQIGVTFKRLTFFKVLHFLIRRVMKIDVPHFRLRAPDQGFYGRGQVRLYSHRGTGHGFPLRMAIRTEQSLIHLYY</sequence>
<dbReference type="AlphaFoldDB" id="A0A6A5BSW0"/>
<evidence type="ECO:0000259" key="1">
    <source>
        <dbReference type="Pfam" id="PF00149"/>
    </source>
</evidence>
<proteinExistence type="predicted"/>